<feature type="transmembrane region" description="Helical" evidence="6">
    <location>
        <begin position="171"/>
        <end position="192"/>
    </location>
</feature>
<gene>
    <name evidence="8" type="ORF">B0T26DRAFT_51120</name>
</gene>
<comment type="subcellular location">
    <subcellularLocation>
        <location evidence="1">Membrane</location>
        <topology evidence="1">Multi-pass membrane protein</topology>
    </subcellularLocation>
</comment>
<keyword evidence="4 6" id="KW-0472">Membrane</keyword>
<keyword evidence="9" id="KW-1185">Reference proteome</keyword>
<evidence type="ECO:0000256" key="2">
    <source>
        <dbReference type="ARBA" id="ARBA00022692"/>
    </source>
</evidence>
<feature type="transmembrane region" description="Helical" evidence="6">
    <location>
        <begin position="494"/>
        <end position="516"/>
    </location>
</feature>
<evidence type="ECO:0000313" key="8">
    <source>
        <dbReference type="EMBL" id="KAK0734069.1"/>
    </source>
</evidence>
<dbReference type="GO" id="GO:0022857">
    <property type="term" value="F:transmembrane transporter activity"/>
    <property type="evidence" value="ECO:0007669"/>
    <property type="project" value="InterPro"/>
</dbReference>
<dbReference type="EMBL" id="JAUIRO010000001">
    <property type="protein sequence ID" value="KAK0734069.1"/>
    <property type="molecule type" value="Genomic_DNA"/>
</dbReference>
<feature type="transmembrane region" description="Helical" evidence="6">
    <location>
        <begin position="348"/>
        <end position="373"/>
    </location>
</feature>
<dbReference type="Gene3D" id="1.20.1720.10">
    <property type="entry name" value="Multidrug resistance protein D"/>
    <property type="match status" value="1"/>
</dbReference>
<feature type="transmembrane region" description="Helical" evidence="6">
    <location>
        <begin position="309"/>
        <end position="328"/>
    </location>
</feature>
<accession>A0AA40BH28</accession>
<evidence type="ECO:0000256" key="5">
    <source>
        <dbReference type="SAM" id="MobiDB-lite"/>
    </source>
</evidence>
<evidence type="ECO:0000256" key="3">
    <source>
        <dbReference type="ARBA" id="ARBA00022989"/>
    </source>
</evidence>
<feature type="transmembrane region" description="Helical" evidence="6">
    <location>
        <begin position="542"/>
        <end position="562"/>
    </location>
</feature>
<feature type="transmembrane region" description="Helical" evidence="6">
    <location>
        <begin position="459"/>
        <end position="482"/>
    </location>
</feature>
<feature type="transmembrane region" description="Helical" evidence="6">
    <location>
        <begin position="77"/>
        <end position="103"/>
    </location>
</feature>
<feature type="region of interest" description="Disordered" evidence="5">
    <location>
        <begin position="38"/>
        <end position="60"/>
    </location>
</feature>
<dbReference type="InterPro" id="IPR020846">
    <property type="entry name" value="MFS_dom"/>
</dbReference>
<dbReference type="PROSITE" id="PS50850">
    <property type="entry name" value="MFS"/>
    <property type="match status" value="1"/>
</dbReference>
<comment type="caution">
    <text evidence="8">The sequence shown here is derived from an EMBL/GenBank/DDBJ whole genome shotgun (WGS) entry which is preliminary data.</text>
</comment>
<dbReference type="SUPFAM" id="SSF103473">
    <property type="entry name" value="MFS general substrate transporter"/>
    <property type="match status" value="1"/>
</dbReference>
<dbReference type="PANTHER" id="PTHR42718">
    <property type="entry name" value="MAJOR FACILITATOR SUPERFAMILY MULTIDRUG TRANSPORTER MFSC"/>
    <property type="match status" value="1"/>
</dbReference>
<dbReference type="AlphaFoldDB" id="A0AA40BH28"/>
<feature type="transmembrane region" description="Helical" evidence="6">
    <location>
        <begin position="204"/>
        <end position="224"/>
    </location>
</feature>
<evidence type="ECO:0000256" key="6">
    <source>
        <dbReference type="SAM" id="Phobius"/>
    </source>
</evidence>
<organism evidence="8 9">
    <name type="scientific">Lasiosphaeria miniovina</name>
    <dbReference type="NCBI Taxonomy" id="1954250"/>
    <lineage>
        <taxon>Eukaryota</taxon>
        <taxon>Fungi</taxon>
        <taxon>Dikarya</taxon>
        <taxon>Ascomycota</taxon>
        <taxon>Pezizomycotina</taxon>
        <taxon>Sordariomycetes</taxon>
        <taxon>Sordariomycetidae</taxon>
        <taxon>Sordariales</taxon>
        <taxon>Lasiosphaeriaceae</taxon>
        <taxon>Lasiosphaeria</taxon>
    </lineage>
</organism>
<dbReference type="Proteomes" id="UP001172101">
    <property type="component" value="Unassembled WGS sequence"/>
</dbReference>
<sequence>MSETVVITAQTAGAAPTSSFVAEEARRPNRTKAPWARYRHTSPTRSSHIAHPTLSDSKPRLAETVEPPVPITSSATAAWVIITLTGITFVGSISSGLVTIALPAIALDLDLPRHLLLWPASVHPLASASCLVLAGTIADFVGNRKVNLVGCIFLAAFTLAAGLARTGIQLILFRAFQGVANSLCLPTAVSILTNNFVPGPQRNVGFACIGLSQPLGFAVGLVFGGVIVDTTLGWRFSFYLTAGLMALLFVLSIWLLPKDKPQEAQAWRRAGREIDWIGAGLASAALGISSYIFAILTGDLYNIKQPENIALLLLSSCASVGFVFWMSYREKSGRTPLIPNSLWRNKSFSIICILVLLSYAVLNSLEYFISLYFQKVQRLSGLEAAIRFLPEIAAGVLLNLCTGLFVHKVHVSHLITVTSILTVVSPLLMALINPASGYWIGSFWAVLLCPFNVDGSLPISAGTSLLLADIAIIVIFTVANLIITDAFPASTQALAGAVFNTIAQFGWSLGLTIMAITSSRLTVNSPYQDKESPEAILPGYQAVFWVCVGLQALACVLSAWGLRGVGKIGLKLE</sequence>
<dbReference type="Gene3D" id="1.20.1250.20">
    <property type="entry name" value="MFS general substrate transporter like domains"/>
    <property type="match status" value="1"/>
</dbReference>
<dbReference type="Pfam" id="PF07690">
    <property type="entry name" value="MFS_1"/>
    <property type="match status" value="1"/>
</dbReference>
<dbReference type="PANTHER" id="PTHR42718:SF10">
    <property type="entry name" value="TRANSPORTER, PUTATIVE (AFU_ORTHOLOGUE AFUA_8G06760)-RELATED"/>
    <property type="match status" value="1"/>
</dbReference>
<feature type="domain" description="Major facilitator superfamily (MFS) profile" evidence="7">
    <location>
        <begin position="80"/>
        <end position="566"/>
    </location>
</feature>
<reference evidence="8" key="1">
    <citation type="submission" date="2023-06" db="EMBL/GenBank/DDBJ databases">
        <title>Genome-scale phylogeny and comparative genomics of the fungal order Sordariales.</title>
        <authorList>
            <consortium name="Lawrence Berkeley National Laboratory"/>
            <person name="Hensen N."/>
            <person name="Bonometti L."/>
            <person name="Westerberg I."/>
            <person name="Brannstrom I.O."/>
            <person name="Guillou S."/>
            <person name="Cros-Aarteil S."/>
            <person name="Calhoun S."/>
            <person name="Haridas S."/>
            <person name="Kuo A."/>
            <person name="Mondo S."/>
            <person name="Pangilinan J."/>
            <person name="Riley R."/>
            <person name="LaButti K."/>
            <person name="Andreopoulos B."/>
            <person name="Lipzen A."/>
            <person name="Chen C."/>
            <person name="Yanf M."/>
            <person name="Daum C."/>
            <person name="Ng V."/>
            <person name="Clum A."/>
            <person name="Steindorff A."/>
            <person name="Ohm R."/>
            <person name="Martin F."/>
            <person name="Silar P."/>
            <person name="Natvig D."/>
            <person name="Lalanne C."/>
            <person name="Gautier V."/>
            <person name="Ament-velasquez S.L."/>
            <person name="Kruys A."/>
            <person name="Hutchinson M.I."/>
            <person name="Powell A.J."/>
            <person name="Barry K."/>
            <person name="Miller A.N."/>
            <person name="Grigoriev I.V."/>
            <person name="Debuchy R."/>
            <person name="Gladieux P."/>
            <person name="Thoren M.H."/>
            <person name="Johannesson H."/>
        </authorList>
    </citation>
    <scope>NUCLEOTIDE SEQUENCE</scope>
    <source>
        <strain evidence="8">SMH2392-1A</strain>
    </source>
</reference>
<dbReference type="InterPro" id="IPR036259">
    <property type="entry name" value="MFS_trans_sf"/>
</dbReference>
<feature type="transmembrane region" description="Helical" evidence="6">
    <location>
        <begin position="146"/>
        <end position="164"/>
    </location>
</feature>
<evidence type="ECO:0000256" key="4">
    <source>
        <dbReference type="ARBA" id="ARBA00023136"/>
    </source>
</evidence>
<dbReference type="InterPro" id="IPR011701">
    <property type="entry name" value="MFS"/>
</dbReference>
<keyword evidence="2 6" id="KW-0812">Transmembrane</keyword>
<name>A0AA40BH28_9PEZI</name>
<dbReference type="RefSeq" id="XP_060302946.1">
    <property type="nucleotide sequence ID" value="XM_060435426.1"/>
</dbReference>
<feature type="transmembrane region" description="Helical" evidence="6">
    <location>
        <begin position="385"/>
        <end position="405"/>
    </location>
</feature>
<feature type="transmembrane region" description="Helical" evidence="6">
    <location>
        <begin position="276"/>
        <end position="297"/>
    </location>
</feature>
<evidence type="ECO:0000313" key="9">
    <source>
        <dbReference type="Proteomes" id="UP001172101"/>
    </source>
</evidence>
<feature type="transmembrane region" description="Helical" evidence="6">
    <location>
        <begin position="236"/>
        <end position="256"/>
    </location>
</feature>
<feature type="transmembrane region" description="Helical" evidence="6">
    <location>
        <begin position="115"/>
        <end position="134"/>
    </location>
</feature>
<keyword evidence="3 6" id="KW-1133">Transmembrane helix</keyword>
<protein>
    <submittedName>
        <fullName evidence="8">Aminotriazole resistance protein</fullName>
    </submittedName>
</protein>
<dbReference type="GeneID" id="85318696"/>
<proteinExistence type="predicted"/>
<dbReference type="GO" id="GO:0016020">
    <property type="term" value="C:membrane"/>
    <property type="evidence" value="ECO:0007669"/>
    <property type="project" value="UniProtKB-SubCell"/>
</dbReference>
<evidence type="ECO:0000256" key="1">
    <source>
        <dbReference type="ARBA" id="ARBA00004141"/>
    </source>
</evidence>
<evidence type="ECO:0000259" key="7">
    <source>
        <dbReference type="PROSITE" id="PS50850"/>
    </source>
</evidence>